<comment type="caution">
    <text evidence="3">The sequence shown here is derived from an EMBL/GenBank/DDBJ whole genome shotgun (WGS) entry which is preliminary data.</text>
</comment>
<dbReference type="PROSITE" id="PS51175">
    <property type="entry name" value="CBM6"/>
    <property type="match status" value="1"/>
</dbReference>
<keyword evidence="1" id="KW-0732">Signal</keyword>
<feature type="chain" id="PRO_5047179346" description="CBM6 domain-containing protein" evidence="1">
    <location>
        <begin position="43"/>
        <end position="581"/>
    </location>
</feature>
<proteinExistence type="predicted"/>
<protein>
    <recommendedName>
        <fullName evidence="2">CBM6 domain-containing protein</fullName>
    </recommendedName>
</protein>
<dbReference type="SUPFAM" id="SSF49785">
    <property type="entry name" value="Galactose-binding domain-like"/>
    <property type="match status" value="1"/>
</dbReference>
<evidence type="ECO:0000256" key="1">
    <source>
        <dbReference type="SAM" id="SignalP"/>
    </source>
</evidence>
<gene>
    <name evidence="3" type="ORF">J2S48_005219</name>
</gene>
<evidence type="ECO:0000313" key="4">
    <source>
        <dbReference type="Proteomes" id="UP001183585"/>
    </source>
</evidence>
<feature type="domain" description="CBM6" evidence="2">
    <location>
        <begin position="449"/>
        <end position="581"/>
    </location>
</feature>
<evidence type="ECO:0000313" key="3">
    <source>
        <dbReference type="EMBL" id="MDR7385704.1"/>
    </source>
</evidence>
<dbReference type="InterPro" id="IPR017853">
    <property type="entry name" value="GH"/>
</dbReference>
<organism evidence="3 4">
    <name type="scientific">Promicromonospora iranensis</name>
    <dbReference type="NCBI Taxonomy" id="1105144"/>
    <lineage>
        <taxon>Bacteria</taxon>
        <taxon>Bacillati</taxon>
        <taxon>Actinomycetota</taxon>
        <taxon>Actinomycetes</taxon>
        <taxon>Micrococcales</taxon>
        <taxon>Promicromonosporaceae</taxon>
        <taxon>Promicromonospora</taxon>
    </lineage>
</organism>
<dbReference type="RefSeq" id="WP_274996651.1">
    <property type="nucleotide sequence ID" value="NZ_JAJQQP010000013.1"/>
</dbReference>
<dbReference type="Gene3D" id="3.20.20.80">
    <property type="entry name" value="Glycosidases"/>
    <property type="match status" value="1"/>
</dbReference>
<dbReference type="Gene3D" id="2.60.120.260">
    <property type="entry name" value="Galactose-binding domain-like"/>
    <property type="match status" value="1"/>
</dbReference>
<dbReference type="EMBL" id="JAVDYE010000001">
    <property type="protein sequence ID" value="MDR7385704.1"/>
    <property type="molecule type" value="Genomic_DNA"/>
</dbReference>
<feature type="signal peptide" evidence="1">
    <location>
        <begin position="1"/>
        <end position="42"/>
    </location>
</feature>
<evidence type="ECO:0000259" key="2">
    <source>
        <dbReference type="PROSITE" id="PS51175"/>
    </source>
</evidence>
<dbReference type="Proteomes" id="UP001183585">
    <property type="component" value="Unassembled WGS sequence"/>
</dbReference>
<dbReference type="SUPFAM" id="SSF51445">
    <property type="entry name" value="(Trans)glycosidases"/>
    <property type="match status" value="1"/>
</dbReference>
<dbReference type="InterPro" id="IPR005084">
    <property type="entry name" value="CBM6"/>
</dbReference>
<keyword evidence="4" id="KW-1185">Reference proteome</keyword>
<accession>A0ABU2CWG7</accession>
<dbReference type="InterPro" id="IPR008979">
    <property type="entry name" value="Galactose-bd-like_sf"/>
</dbReference>
<reference evidence="3 4" key="1">
    <citation type="submission" date="2023-07" db="EMBL/GenBank/DDBJ databases">
        <title>Sequencing the genomes of 1000 actinobacteria strains.</title>
        <authorList>
            <person name="Klenk H.-P."/>
        </authorList>
    </citation>
    <scope>NUCLEOTIDE SEQUENCE [LARGE SCALE GENOMIC DNA]</scope>
    <source>
        <strain evidence="3 4">DSM 45554</strain>
    </source>
</reference>
<sequence length="581" mass="62234">MKLALKRVLPRRAPAQRALSRLSVLALIVGASLVSPAGPAQAAGNTLTVDVGSVVRPVTHVGSGGLYGVGSNTKPTTDQLLPLSPHGFTQPPPGTTHLGNGATEPCCDALGVADNITRAGAQQLIRMPDIYPTFPYRWQGWADWEQKVRTMVQDRLAATSTTNIRGWELWNEPDWTWDTAAAGSFNAGWTRTHRLIRSLDPVTPIVGPSDSYYSHDRMVSFLRNARDTNTLPDVIVWHELTDMDWDNFDDHVADYRAIERSLGISPREIAINEYNSLSQMDIPSVAVHWISVLERHGAREAHRAYWYEAGTFDGLFTLQGQPTASYWAYRWYGTQAGNVVRTTPQSWLDGVAAYDSSRKIVNVVLGGDSGNNSVRVNGLGSFGSSVRVTVNAVPGSGRHTHVAAPTVLSTSTMPVSNGTVTVPVNGMTAEGAYQVVVTPAGGPTSAWQQVYEAENANVVNAQTRASSGASNGSYVGGIDGTADMRSQSFVDFTVNVPTARTYTMAVRYANGTGATSTHGLAYNGGAFSTVSYPPTAGWGQFGTTTVTVSLRAGYNMIRLAKGSPNFPGGTGYAELDSITLS</sequence>
<name>A0ABU2CWG7_9MICO</name>